<keyword evidence="2" id="KW-1185">Reference proteome</keyword>
<evidence type="ECO:0000313" key="1">
    <source>
        <dbReference type="EMBL" id="GCE23175.1"/>
    </source>
</evidence>
<reference evidence="2" key="1">
    <citation type="submission" date="2018-12" db="EMBL/GenBank/DDBJ databases">
        <title>Tengunoibacter tsumagoiensis gen. nov., sp. nov., Dictyobacter kobayashii sp. nov., D. alpinus sp. nov., and D. joshuensis sp. nov. and description of Dictyobacteraceae fam. nov. within the order Ktedonobacterales isolated from Tengu-no-mugimeshi.</title>
        <authorList>
            <person name="Wang C.M."/>
            <person name="Zheng Y."/>
            <person name="Sakai Y."/>
            <person name="Toyoda A."/>
            <person name="Minakuchi Y."/>
            <person name="Abe K."/>
            <person name="Yokota A."/>
            <person name="Yabe S."/>
        </authorList>
    </citation>
    <scope>NUCLEOTIDE SEQUENCE [LARGE SCALE GENOMIC DNA]</scope>
    <source>
        <strain evidence="2">Uno11</strain>
    </source>
</reference>
<sequence length="103" mass="11593">MLGRNDRGGGIKGVRRHHIAYGIPVVLDRRNNLTTYMSEIEAKIFTMIVKIGKVKVTPTNKQKGRVLEAPPYLKTASAENKIKYVINEPLFLNAELIIGRTVF</sequence>
<gene>
    <name evidence="1" type="ORF">KDK_69750</name>
</gene>
<dbReference type="EMBL" id="BIFS01000002">
    <property type="protein sequence ID" value="GCE23175.1"/>
    <property type="molecule type" value="Genomic_DNA"/>
</dbReference>
<organism evidence="1 2">
    <name type="scientific">Dictyobacter kobayashii</name>
    <dbReference type="NCBI Taxonomy" id="2014872"/>
    <lineage>
        <taxon>Bacteria</taxon>
        <taxon>Bacillati</taxon>
        <taxon>Chloroflexota</taxon>
        <taxon>Ktedonobacteria</taxon>
        <taxon>Ktedonobacterales</taxon>
        <taxon>Dictyobacteraceae</taxon>
        <taxon>Dictyobacter</taxon>
    </lineage>
</organism>
<comment type="caution">
    <text evidence="1">The sequence shown here is derived from an EMBL/GenBank/DDBJ whole genome shotgun (WGS) entry which is preliminary data.</text>
</comment>
<dbReference type="Proteomes" id="UP000287188">
    <property type="component" value="Unassembled WGS sequence"/>
</dbReference>
<accession>A0A402AVT5</accession>
<dbReference type="AlphaFoldDB" id="A0A402AVT5"/>
<proteinExistence type="predicted"/>
<evidence type="ECO:0000313" key="2">
    <source>
        <dbReference type="Proteomes" id="UP000287188"/>
    </source>
</evidence>
<name>A0A402AVT5_9CHLR</name>
<protein>
    <submittedName>
        <fullName evidence="1">Uncharacterized protein</fullName>
    </submittedName>
</protein>